<dbReference type="InterPro" id="IPR052934">
    <property type="entry name" value="Methyl-DNA_Rec/Restrict_Enz"/>
</dbReference>
<gene>
    <name evidence="2" type="ORF">PRRU23_05750</name>
</gene>
<name>A0AA37MDB3_SEGBR</name>
<dbReference type="EMBL" id="BPTR01000001">
    <property type="protein sequence ID" value="GJG26875.1"/>
    <property type="molecule type" value="Genomic_DNA"/>
</dbReference>
<evidence type="ECO:0000313" key="2">
    <source>
        <dbReference type="EMBL" id="GJG26875.1"/>
    </source>
</evidence>
<sequence length="664" mass="76601">MNLKDIVTLFKNHQIQYGLNGDSNLEELYKWELVSKQNGHPDPNAVDFSKEIKSLVLKNLCYSSQITAIRSFAKYEPEEYRKLFKALFDENILLQERIEKFTNSCKTLWDDKIKARFSKMTRAMCDERLISCFLTLHNPQKYTFYKDDVYKNLCELLEIKSQKTGHKLVHFYELLKQYVIPEIEKEEELIFSINNELKKNGCIQSMPLTAQTVLWYHRELLKNTGTDNKVIESKLVDTKIDNDQKYIDLLKESKNLVLTGAPGTGKTFMAQTIAREMGCGKNEMCFVQFHPSYDYTDFVEGLRPIMMSDGQMGFERKDGIFKEFCKKAIKNLEDSKKTLTELSEEKSLNDKYNTVIDKINNGDLNEFKLKTNGKSMEVVKVTDFNNIELKTSGTSSNRTYTVSFDRLAKLAKVFTTTESLNNISNISDAVRDAIGGCHASAYWAVLKEVYKQKNISTLTASNVVKKDFVFIIDEINRGEASKIFGELFYAIDPGYRGKNDIRVKTQYQNLVPETDVFAEGFYIPENVFILGTMNDIDRSIESMDFAMRRRFTWKEIKPEDTQSMLDTLECATKAKSVMARLNNEISKIEGLGPAYQVGPSYFLKLGDNGGNFEKLWDMNIEPLLREYSRGFRKSDEIMEKLRSAYFDTKESNSKINDNELVDEN</sequence>
<dbReference type="Proteomes" id="UP000887043">
    <property type="component" value="Unassembled WGS sequence"/>
</dbReference>
<proteinExistence type="predicted"/>
<reference evidence="2" key="1">
    <citation type="submission" date="2021-08" db="EMBL/GenBank/DDBJ databases">
        <title>Prevotella lacticifex sp. nov., isolated from rumen of cow.</title>
        <authorList>
            <person name="Shinkai T."/>
            <person name="Ikeyama N."/>
            <person name="Kumagai M."/>
            <person name="Ohmori H."/>
            <person name="Sakamoto M."/>
            <person name="Ohkuma M."/>
            <person name="Mitsumori M."/>
        </authorList>
    </citation>
    <scope>NUCLEOTIDE SEQUENCE</scope>
    <source>
        <strain evidence="2">DSM 11371</strain>
    </source>
</reference>
<dbReference type="SUPFAM" id="SSF52540">
    <property type="entry name" value="P-loop containing nucleoside triphosphate hydrolases"/>
    <property type="match status" value="2"/>
</dbReference>
<dbReference type="AlphaFoldDB" id="A0AA37MDB3"/>
<dbReference type="Pfam" id="PF07728">
    <property type="entry name" value="AAA_5"/>
    <property type="match status" value="2"/>
</dbReference>
<dbReference type="InterPro" id="IPR027417">
    <property type="entry name" value="P-loop_NTPase"/>
</dbReference>
<feature type="domain" description="ATPase dynein-related AAA" evidence="1">
    <location>
        <begin position="255"/>
        <end position="326"/>
    </location>
</feature>
<dbReference type="InterPro" id="IPR011704">
    <property type="entry name" value="ATPase_dyneun-rel_AAA"/>
</dbReference>
<evidence type="ECO:0000313" key="3">
    <source>
        <dbReference type="Proteomes" id="UP000887043"/>
    </source>
</evidence>
<evidence type="ECO:0000259" key="1">
    <source>
        <dbReference type="Pfam" id="PF07728"/>
    </source>
</evidence>
<protein>
    <recommendedName>
        <fullName evidence="1">ATPase dynein-related AAA domain-containing protein</fullName>
    </recommendedName>
</protein>
<dbReference type="PANTHER" id="PTHR37291">
    <property type="entry name" value="5-METHYLCYTOSINE-SPECIFIC RESTRICTION ENZYME B"/>
    <property type="match status" value="1"/>
</dbReference>
<dbReference type="GO" id="GO:0016887">
    <property type="term" value="F:ATP hydrolysis activity"/>
    <property type="evidence" value="ECO:0007669"/>
    <property type="project" value="InterPro"/>
</dbReference>
<accession>A0AA37MDB3</accession>
<dbReference type="PANTHER" id="PTHR37291:SF1">
    <property type="entry name" value="TYPE IV METHYL-DIRECTED RESTRICTION ENZYME ECOKMCRB SUBUNIT"/>
    <property type="match status" value="1"/>
</dbReference>
<dbReference type="GO" id="GO:0005524">
    <property type="term" value="F:ATP binding"/>
    <property type="evidence" value="ECO:0007669"/>
    <property type="project" value="InterPro"/>
</dbReference>
<dbReference type="RefSeq" id="WP_006282599.1">
    <property type="nucleotide sequence ID" value="NZ_BPTR01000001.1"/>
</dbReference>
<comment type="caution">
    <text evidence="2">The sequence shown here is derived from an EMBL/GenBank/DDBJ whole genome shotgun (WGS) entry which is preliminary data.</text>
</comment>
<feature type="domain" description="ATPase dynein-related AAA" evidence="1">
    <location>
        <begin position="464"/>
        <end position="551"/>
    </location>
</feature>
<dbReference type="Gene3D" id="3.40.50.300">
    <property type="entry name" value="P-loop containing nucleotide triphosphate hydrolases"/>
    <property type="match status" value="2"/>
</dbReference>
<organism evidence="2 3">
    <name type="scientific">Segatella bryantii</name>
    <name type="common">Prevotella bryantii</name>
    <dbReference type="NCBI Taxonomy" id="77095"/>
    <lineage>
        <taxon>Bacteria</taxon>
        <taxon>Pseudomonadati</taxon>
        <taxon>Bacteroidota</taxon>
        <taxon>Bacteroidia</taxon>
        <taxon>Bacteroidales</taxon>
        <taxon>Prevotellaceae</taxon>
        <taxon>Segatella</taxon>
    </lineage>
</organism>